<dbReference type="InterPro" id="IPR036612">
    <property type="entry name" value="KH_dom_type_1_sf"/>
</dbReference>
<dbReference type="Gene3D" id="3.30.1370.10">
    <property type="entry name" value="K Homology domain, type 1"/>
    <property type="match status" value="1"/>
</dbReference>
<evidence type="ECO:0000313" key="3">
    <source>
        <dbReference type="EMBL" id="CAD9497670.1"/>
    </source>
</evidence>
<dbReference type="AlphaFoldDB" id="A0A7S2MRA4"/>
<reference evidence="3" key="1">
    <citation type="submission" date="2021-01" db="EMBL/GenBank/DDBJ databases">
        <authorList>
            <person name="Corre E."/>
            <person name="Pelletier E."/>
            <person name="Niang G."/>
            <person name="Scheremetjew M."/>
            <person name="Finn R."/>
            <person name="Kale V."/>
            <person name="Holt S."/>
            <person name="Cochrane G."/>
            <person name="Meng A."/>
            <person name="Brown T."/>
            <person name="Cohen L."/>
        </authorList>
    </citation>
    <scope>NUCLEOTIDE SEQUENCE</scope>
    <source>
        <strain evidence="3">UTEX LB 985</strain>
    </source>
</reference>
<proteinExistence type="predicted"/>
<name>A0A7S2MRA4_9EUKA</name>
<dbReference type="PROSITE" id="PS50084">
    <property type="entry name" value="KH_TYPE_1"/>
    <property type="match status" value="1"/>
</dbReference>
<feature type="domain" description="K Homology" evidence="2">
    <location>
        <begin position="44"/>
        <end position="118"/>
    </location>
</feature>
<gene>
    <name evidence="3" type="ORF">CBRE1094_LOCUS28480</name>
</gene>
<protein>
    <recommendedName>
        <fullName evidence="2">K Homology domain-containing protein</fullName>
    </recommendedName>
</protein>
<keyword evidence="1" id="KW-0694">RNA-binding</keyword>
<sequence>MAARIGDLMPDGNILGKCLLNDDWPPSNTQRGAQIIRTLGQAPAHIRHDMIMDDQHIGRLIGKGGEVYKNMRTITGCNIWCLDTCEPPGFPTEMRLVVLVGLPVQVAACVSMIVDIVKKTMRFQGELPMEPGDPKPIAQYVGP</sequence>
<accession>A0A7S2MRA4</accession>
<dbReference type="EMBL" id="HBGU01052176">
    <property type="protein sequence ID" value="CAD9497670.1"/>
    <property type="molecule type" value="Transcribed_RNA"/>
</dbReference>
<evidence type="ECO:0000259" key="2">
    <source>
        <dbReference type="SMART" id="SM00322"/>
    </source>
</evidence>
<dbReference type="InterPro" id="IPR004087">
    <property type="entry name" value="KH_dom"/>
</dbReference>
<dbReference type="InterPro" id="IPR004088">
    <property type="entry name" value="KH_dom_type_1"/>
</dbReference>
<organism evidence="3">
    <name type="scientific">Haptolina brevifila</name>
    <dbReference type="NCBI Taxonomy" id="156173"/>
    <lineage>
        <taxon>Eukaryota</taxon>
        <taxon>Haptista</taxon>
        <taxon>Haptophyta</taxon>
        <taxon>Prymnesiophyceae</taxon>
        <taxon>Prymnesiales</taxon>
        <taxon>Prymnesiaceae</taxon>
        <taxon>Haptolina</taxon>
    </lineage>
</organism>
<dbReference type="CDD" id="cd00105">
    <property type="entry name" value="KH-I"/>
    <property type="match status" value="1"/>
</dbReference>
<dbReference type="SUPFAM" id="SSF54791">
    <property type="entry name" value="Eukaryotic type KH-domain (KH-domain type I)"/>
    <property type="match status" value="1"/>
</dbReference>
<dbReference type="SMART" id="SM00322">
    <property type="entry name" value="KH"/>
    <property type="match status" value="1"/>
</dbReference>
<evidence type="ECO:0000256" key="1">
    <source>
        <dbReference type="PROSITE-ProRule" id="PRU00117"/>
    </source>
</evidence>
<dbReference type="GO" id="GO:0003723">
    <property type="term" value="F:RNA binding"/>
    <property type="evidence" value="ECO:0007669"/>
    <property type="project" value="UniProtKB-UniRule"/>
</dbReference>
<dbReference type="Pfam" id="PF00013">
    <property type="entry name" value="KH_1"/>
    <property type="match status" value="1"/>
</dbReference>